<dbReference type="KEGG" id="mgl:MGL_0144"/>
<keyword evidence="4 7" id="KW-0863">Zinc-finger</keyword>
<comment type="caution">
    <text evidence="10">The sequence shown here is derived from an EMBL/GenBank/DDBJ whole genome shotgun (WGS) entry which is preliminary data.</text>
</comment>
<dbReference type="EMBL" id="AAYY01000001">
    <property type="protein sequence ID" value="EDP45155.1"/>
    <property type="molecule type" value="Genomic_DNA"/>
</dbReference>
<dbReference type="Pfam" id="PF00096">
    <property type="entry name" value="zf-C2H2"/>
    <property type="match status" value="2"/>
</dbReference>
<dbReference type="Proteomes" id="UP000008837">
    <property type="component" value="Unassembled WGS sequence"/>
</dbReference>
<feature type="region of interest" description="Disordered" evidence="8">
    <location>
        <begin position="220"/>
        <end position="242"/>
    </location>
</feature>
<comment type="subcellular location">
    <subcellularLocation>
        <location evidence="1">Nucleus</location>
    </subcellularLocation>
</comment>
<dbReference type="GeneID" id="5856675"/>
<proteinExistence type="predicted"/>
<keyword evidence="6" id="KW-0539">Nucleus</keyword>
<dbReference type="OMA" id="EEKRHCC"/>
<dbReference type="RefSeq" id="XP_001732369.1">
    <property type="nucleotide sequence ID" value="XM_001732317.1"/>
</dbReference>
<dbReference type="GO" id="GO:0000978">
    <property type="term" value="F:RNA polymerase II cis-regulatory region sequence-specific DNA binding"/>
    <property type="evidence" value="ECO:0007669"/>
    <property type="project" value="TreeGrafter"/>
</dbReference>
<dbReference type="AlphaFoldDB" id="A8PRW7"/>
<dbReference type="VEuPathDB" id="FungiDB:MGL_0144"/>
<dbReference type="STRING" id="425265.A8PRW7"/>
<dbReference type="GO" id="GO:0005634">
    <property type="term" value="C:nucleus"/>
    <property type="evidence" value="ECO:0007669"/>
    <property type="project" value="UniProtKB-SubCell"/>
</dbReference>
<evidence type="ECO:0000313" key="11">
    <source>
        <dbReference type="Proteomes" id="UP000008837"/>
    </source>
</evidence>
<feature type="compositionally biased region" description="Low complexity" evidence="8">
    <location>
        <begin position="22"/>
        <end position="53"/>
    </location>
</feature>
<evidence type="ECO:0000256" key="5">
    <source>
        <dbReference type="ARBA" id="ARBA00022833"/>
    </source>
</evidence>
<evidence type="ECO:0000313" key="10">
    <source>
        <dbReference type="EMBL" id="EDP45155.1"/>
    </source>
</evidence>
<evidence type="ECO:0000256" key="8">
    <source>
        <dbReference type="SAM" id="MobiDB-lite"/>
    </source>
</evidence>
<feature type="compositionally biased region" description="Low complexity" evidence="8">
    <location>
        <begin position="225"/>
        <end position="235"/>
    </location>
</feature>
<reference evidence="10 11" key="1">
    <citation type="journal article" date="2007" name="Proc. Natl. Acad. Sci. U.S.A.">
        <title>Dandruff-associated Malassezia genomes reveal convergent and divergent virulence traits shared with plant and human fungal pathogens.</title>
        <authorList>
            <person name="Xu J."/>
            <person name="Saunders C.W."/>
            <person name="Hu P."/>
            <person name="Grant R.A."/>
            <person name="Boekhout T."/>
            <person name="Kuramae E.E."/>
            <person name="Kronstad J.W."/>
            <person name="Deangelis Y.M."/>
            <person name="Reeder N.L."/>
            <person name="Johnstone K.R."/>
            <person name="Leland M."/>
            <person name="Fieno A.M."/>
            <person name="Begley W.M."/>
            <person name="Sun Y."/>
            <person name="Lacey M.P."/>
            <person name="Chaudhary T."/>
            <person name="Keough T."/>
            <person name="Chu L."/>
            <person name="Sears R."/>
            <person name="Yuan B."/>
            <person name="Dawson T.L.Jr."/>
        </authorList>
    </citation>
    <scope>NUCLEOTIDE SEQUENCE [LARGE SCALE GENOMIC DNA]</scope>
    <source>
        <strain evidence="11">ATCC MYA-4612 / CBS 7966</strain>
    </source>
</reference>
<dbReference type="PROSITE" id="PS50157">
    <property type="entry name" value="ZINC_FINGER_C2H2_2"/>
    <property type="match status" value="2"/>
</dbReference>
<keyword evidence="3" id="KW-0677">Repeat</keyword>
<name>A8PRW7_MALGO</name>
<protein>
    <recommendedName>
        <fullName evidence="9">C2H2-type domain-containing protein</fullName>
    </recommendedName>
</protein>
<feature type="domain" description="C2H2-type" evidence="9">
    <location>
        <begin position="274"/>
        <end position="300"/>
    </location>
</feature>
<feature type="region of interest" description="Disordered" evidence="8">
    <location>
        <begin position="1"/>
        <end position="81"/>
    </location>
</feature>
<dbReference type="PANTHER" id="PTHR23235:SF120">
    <property type="entry name" value="KRUPPEL-LIKE FACTOR 15"/>
    <property type="match status" value="1"/>
</dbReference>
<keyword evidence="11" id="KW-1185">Reference proteome</keyword>
<sequence>MLLANPAFSSMSPSSQWPGGPPNVLLPSLSSAAPSSFPLSPMSVPGMPSSSLSDFDRSLNASSLMHVPAPPPPEQERSTSIAAPTATSSLLPIESAVYSQPADTTPLDDYSRVHRVMPMPVPSVAPYSMSPMSTGGMNGGTSRHPHPAAFESSMTTTTSAVSPSSIPSTHAPAMSGATPEFVRISMSPPGVSALDMSQTSDMSGSWLSTPSRAHDSLHVRHDTVNGNGSNSSSNGRSYRSPKARPFVCSHCSRAFSRRHDLERHARVHSGDRPYVCRVCQKGFPRSDALRRHIRVERDTHESYFVSKTSDVLDMSDRDTHARHN</sequence>
<keyword evidence="2" id="KW-0479">Metal-binding</keyword>
<feature type="domain" description="C2H2-type" evidence="9">
    <location>
        <begin position="246"/>
        <end position="273"/>
    </location>
</feature>
<dbReference type="SUPFAM" id="SSF57667">
    <property type="entry name" value="beta-beta-alpha zinc fingers"/>
    <property type="match status" value="1"/>
</dbReference>
<feature type="compositionally biased region" description="Polar residues" evidence="8">
    <location>
        <begin position="7"/>
        <end position="17"/>
    </location>
</feature>
<evidence type="ECO:0000256" key="4">
    <source>
        <dbReference type="ARBA" id="ARBA00022771"/>
    </source>
</evidence>
<dbReference type="Gene3D" id="3.30.160.60">
    <property type="entry name" value="Classic Zinc Finger"/>
    <property type="match status" value="2"/>
</dbReference>
<dbReference type="FunFam" id="3.30.160.60:FF:000145">
    <property type="entry name" value="Zinc finger protein 574"/>
    <property type="match status" value="2"/>
</dbReference>
<evidence type="ECO:0000256" key="1">
    <source>
        <dbReference type="ARBA" id="ARBA00004123"/>
    </source>
</evidence>
<evidence type="ECO:0000256" key="6">
    <source>
        <dbReference type="ARBA" id="ARBA00023242"/>
    </source>
</evidence>
<dbReference type="OrthoDB" id="8922241at2759"/>
<keyword evidence="5" id="KW-0862">Zinc</keyword>
<dbReference type="PANTHER" id="PTHR23235">
    <property type="entry name" value="KRUEPPEL-LIKE TRANSCRIPTION FACTOR"/>
    <property type="match status" value="1"/>
</dbReference>
<dbReference type="InterPro" id="IPR036236">
    <property type="entry name" value="Znf_C2H2_sf"/>
</dbReference>
<dbReference type="InParanoid" id="A8PRW7"/>
<organism evidence="10 11">
    <name type="scientific">Malassezia globosa (strain ATCC MYA-4612 / CBS 7966)</name>
    <name type="common">Dandruff-associated fungus</name>
    <dbReference type="NCBI Taxonomy" id="425265"/>
    <lineage>
        <taxon>Eukaryota</taxon>
        <taxon>Fungi</taxon>
        <taxon>Dikarya</taxon>
        <taxon>Basidiomycota</taxon>
        <taxon>Ustilaginomycotina</taxon>
        <taxon>Malasseziomycetes</taxon>
        <taxon>Malasseziales</taxon>
        <taxon>Malasseziaceae</taxon>
        <taxon>Malassezia</taxon>
    </lineage>
</organism>
<dbReference type="PROSITE" id="PS00028">
    <property type="entry name" value="ZINC_FINGER_C2H2_1"/>
    <property type="match status" value="1"/>
</dbReference>
<accession>A8PRW7</accession>
<dbReference type="GO" id="GO:0000981">
    <property type="term" value="F:DNA-binding transcription factor activity, RNA polymerase II-specific"/>
    <property type="evidence" value="ECO:0007669"/>
    <property type="project" value="TreeGrafter"/>
</dbReference>
<dbReference type="GO" id="GO:0008270">
    <property type="term" value="F:zinc ion binding"/>
    <property type="evidence" value="ECO:0007669"/>
    <property type="project" value="UniProtKB-KW"/>
</dbReference>
<gene>
    <name evidence="10" type="ORF">MGL_0144</name>
</gene>
<evidence type="ECO:0000256" key="7">
    <source>
        <dbReference type="PROSITE-ProRule" id="PRU00042"/>
    </source>
</evidence>
<evidence type="ECO:0000256" key="2">
    <source>
        <dbReference type="ARBA" id="ARBA00022723"/>
    </source>
</evidence>
<evidence type="ECO:0000259" key="9">
    <source>
        <dbReference type="PROSITE" id="PS50157"/>
    </source>
</evidence>
<dbReference type="InterPro" id="IPR013087">
    <property type="entry name" value="Znf_C2H2_type"/>
</dbReference>
<dbReference type="SMART" id="SM00355">
    <property type="entry name" value="ZnF_C2H2"/>
    <property type="match status" value="2"/>
</dbReference>
<evidence type="ECO:0000256" key="3">
    <source>
        <dbReference type="ARBA" id="ARBA00022737"/>
    </source>
</evidence>